<accession>A0ABN2W477</accession>
<dbReference type="RefSeq" id="WP_344549601.1">
    <property type="nucleotide sequence ID" value="NZ_BAAANS010000001.1"/>
</dbReference>
<dbReference type="Proteomes" id="UP001500897">
    <property type="component" value="Unassembled WGS sequence"/>
</dbReference>
<keyword evidence="3" id="KW-1185">Reference proteome</keyword>
<reference evidence="2 3" key="1">
    <citation type="journal article" date="2019" name="Int. J. Syst. Evol. Microbiol.">
        <title>The Global Catalogue of Microorganisms (GCM) 10K type strain sequencing project: providing services to taxonomists for standard genome sequencing and annotation.</title>
        <authorList>
            <consortium name="The Broad Institute Genomics Platform"/>
            <consortium name="The Broad Institute Genome Sequencing Center for Infectious Disease"/>
            <person name="Wu L."/>
            <person name="Ma J."/>
        </authorList>
    </citation>
    <scope>NUCLEOTIDE SEQUENCE [LARGE SCALE GENOMIC DNA]</scope>
    <source>
        <strain evidence="2 3">JCM 14559</strain>
    </source>
</reference>
<name>A0ABN2W477_9ACTN</name>
<evidence type="ECO:0000313" key="3">
    <source>
        <dbReference type="Proteomes" id="UP001500897"/>
    </source>
</evidence>
<protein>
    <submittedName>
        <fullName evidence="2">Uncharacterized protein</fullName>
    </submittedName>
</protein>
<feature type="region of interest" description="Disordered" evidence="1">
    <location>
        <begin position="67"/>
        <end position="98"/>
    </location>
</feature>
<gene>
    <name evidence="2" type="ORF">GCM10009759_00800</name>
</gene>
<comment type="caution">
    <text evidence="2">The sequence shown here is derived from an EMBL/GenBank/DDBJ whole genome shotgun (WGS) entry which is preliminary data.</text>
</comment>
<evidence type="ECO:0000256" key="1">
    <source>
        <dbReference type="SAM" id="MobiDB-lite"/>
    </source>
</evidence>
<proteinExistence type="predicted"/>
<organism evidence="2 3">
    <name type="scientific">Kitasatospora saccharophila</name>
    <dbReference type="NCBI Taxonomy" id="407973"/>
    <lineage>
        <taxon>Bacteria</taxon>
        <taxon>Bacillati</taxon>
        <taxon>Actinomycetota</taxon>
        <taxon>Actinomycetes</taxon>
        <taxon>Kitasatosporales</taxon>
        <taxon>Streptomycetaceae</taxon>
        <taxon>Kitasatospora</taxon>
    </lineage>
</organism>
<dbReference type="EMBL" id="BAAANS010000001">
    <property type="protein sequence ID" value="GAA2083036.1"/>
    <property type="molecule type" value="Genomic_DNA"/>
</dbReference>
<evidence type="ECO:0000313" key="2">
    <source>
        <dbReference type="EMBL" id="GAA2083036.1"/>
    </source>
</evidence>
<sequence>MSGDVLRQRAWEIAEQLAEAGGGEARLTVIPDGYRVELRIFRPEDGSPSPEDHLAVLKALALGDRWGHRYSPPSRNNGTARETVWSEVHHNPPTEQGS</sequence>